<accession>A0A2N1NAD9</accession>
<comment type="caution">
    <text evidence="1">The sequence shown here is derived from an EMBL/GenBank/DDBJ whole genome shotgun (WGS) entry which is preliminary data.</text>
</comment>
<evidence type="ECO:0000313" key="2">
    <source>
        <dbReference type="Proteomes" id="UP000233469"/>
    </source>
</evidence>
<sequence length="203" mass="23569">MSNEERNYNASYIYFRIQEEEWPLIPLLPGYVAFTTISKNQFKLLILESNNQLLFFWKEFSLDVSYSNRKAHSVDLESNTTIQSILGFYDPQVINKLQKLVYEKYWDFNVSCIITCHFCKTLMQYSNEDSRVKYSNLVIGAVLAGGINRNSFQTVLATIGVTNQCNEKSFYNYNIILREILDNLESAHLLGQEKVLFVGFDCS</sequence>
<organism evidence="1 2">
    <name type="scientific">Rhizophagus irregularis</name>
    <dbReference type="NCBI Taxonomy" id="588596"/>
    <lineage>
        <taxon>Eukaryota</taxon>
        <taxon>Fungi</taxon>
        <taxon>Fungi incertae sedis</taxon>
        <taxon>Mucoromycota</taxon>
        <taxon>Glomeromycotina</taxon>
        <taxon>Glomeromycetes</taxon>
        <taxon>Glomerales</taxon>
        <taxon>Glomeraceae</taxon>
        <taxon>Rhizophagus</taxon>
    </lineage>
</organism>
<dbReference type="Proteomes" id="UP000233469">
    <property type="component" value="Unassembled WGS sequence"/>
</dbReference>
<dbReference type="EMBL" id="LLXL01000576">
    <property type="protein sequence ID" value="PKK70838.1"/>
    <property type="molecule type" value="Genomic_DNA"/>
</dbReference>
<dbReference type="VEuPathDB" id="FungiDB:FUN_024301"/>
<dbReference type="VEuPathDB" id="FungiDB:RhiirA1_460816"/>
<name>A0A2N1NAD9_9GLOM</name>
<reference evidence="1 2" key="1">
    <citation type="submission" date="2016-04" db="EMBL/GenBank/DDBJ databases">
        <title>Genome analyses suggest a sexual origin of heterokaryosis in a supposedly ancient asexual fungus.</title>
        <authorList>
            <person name="Ropars J."/>
            <person name="Sedzielewska K."/>
            <person name="Noel J."/>
            <person name="Charron P."/>
            <person name="Farinelli L."/>
            <person name="Marton T."/>
            <person name="Kruger M."/>
            <person name="Pelin A."/>
            <person name="Brachmann A."/>
            <person name="Corradi N."/>
        </authorList>
    </citation>
    <scope>NUCLEOTIDE SEQUENCE [LARGE SCALE GENOMIC DNA]</scope>
    <source>
        <strain evidence="1 2">C2</strain>
    </source>
</reference>
<dbReference type="VEuPathDB" id="FungiDB:RhiirA1_460814"/>
<gene>
    <name evidence="1" type="ORF">RhiirC2_779190</name>
</gene>
<evidence type="ECO:0000313" key="1">
    <source>
        <dbReference type="EMBL" id="PKK70838.1"/>
    </source>
</evidence>
<protein>
    <submittedName>
        <fullName evidence="1">Uncharacterized protein</fullName>
    </submittedName>
</protein>
<proteinExistence type="predicted"/>
<dbReference type="AlphaFoldDB" id="A0A2N1NAD9"/>
<reference evidence="1 2" key="2">
    <citation type="submission" date="2017-10" db="EMBL/GenBank/DDBJ databases">
        <title>Extensive intraspecific genome diversity in a model arbuscular mycorrhizal fungus.</title>
        <authorList>
            <person name="Chen E.C.H."/>
            <person name="Morin E."/>
            <person name="Baudet D."/>
            <person name="Noel J."/>
            <person name="Ndikumana S."/>
            <person name="Charron P."/>
            <person name="St-Onge C."/>
            <person name="Giorgi J."/>
            <person name="Grigoriev I.V."/>
            <person name="Roux C."/>
            <person name="Martin F.M."/>
            <person name="Corradi N."/>
        </authorList>
    </citation>
    <scope>NUCLEOTIDE SEQUENCE [LARGE SCALE GENOMIC DNA]</scope>
    <source>
        <strain evidence="1 2">C2</strain>
    </source>
</reference>